<proteinExistence type="predicted"/>
<dbReference type="PANTHER" id="PTHR15106">
    <property type="entry name" value="RETINOIC ACID RECEPTOR RESPONDER PROTEIN 2"/>
    <property type="match status" value="1"/>
</dbReference>
<evidence type="ECO:0000256" key="8">
    <source>
        <dbReference type="ARBA" id="ARBA00023198"/>
    </source>
</evidence>
<evidence type="ECO:0000256" key="7">
    <source>
        <dbReference type="ARBA" id="ARBA00023157"/>
    </source>
</evidence>
<reference evidence="10" key="1">
    <citation type="submission" date="2023-03" db="EMBL/GenBank/DDBJ databases">
        <title>Electrophorus voltai genome.</title>
        <authorList>
            <person name="Bian C."/>
        </authorList>
    </citation>
    <scope>NUCLEOTIDE SEQUENCE</scope>
    <source>
        <strain evidence="10">CB-2022</strain>
        <tissue evidence="10">Muscle</tissue>
    </source>
</reference>
<dbReference type="InterPro" id="IPR046350">
    <property type="entry name" value="Cystatin_sf"/>
</dbReference>
<keyword evidence="11" id="KW-1185">Reference proteome</keyword>
<comment type="caution">
    <text evidence="10">The sequence shown here is derived from an EMBL/GenBank/DDBJ whole genome shotgun (WGS) entry which is preliminary data.</text>
</comment>
<dbReference type="PANTHER" id="PTHR15106:SF2">
    <property type="entry name" value="RETINOIC ACID RECEPTOR RESPONDER PROTEIN 2"/>
    <property type="match status" value="1"/>
</dbReference>
<dbReference type="GO" id="GO:0005102">
    <property type="term" value="F:signaling receptor binding"/>
    <property type="evidence" value="ECO:0007669"/>
    <property type="project" value="InterPro"/>
</dbReference>
<evidence type="ECO:0000313" key="10">
    <source>
        <dbReference type="EMBL" id="KAK1807011.1"/>
    </source>
</evidence>
<keyword evidence="6" id="KW-0221">Differentiation</keyword>
<organism evidence="10 11">
    <name type="scientific">Electrophorus voltai</name>
    <dbReference type="NCBI Taxonomy" id="2609070"/>
    <lineage>
        <taxon>Eukaryota</taxon>
        <taxon>Metazoa</taxon>
        <taxon>Chordata</taxon>
        <taxon>Craniata</taxon>
        <taxon>Vertebrata</taxon>
        <taxon>Euteleostomi</taxon>
        <taxon>Actinopterygii</taxon>
        <taxon>Neopterygii</taxon>
        <taxon>Teleostei</taxon>
        <taxon>Ostariophysi</taxon>
        <taxon>Gymnotiformes</taxon>
        <taxon>Gymnotoidei</taxon>
        <taxon>Gymnotidae</taxon>
        <taxon>Electrophorus</taxon>
    </lineage>
</organism>
<accession>A0AAD8ZYK5</accession>
<protein>
    <recommendedName>
        <fullName evidence="2">Retinoic acid receptor responder protein 2</fullName>
    </recommendedName>
    <alternativeName>
        <fullName evidence="9">Chemerin</fullName>
    </alternativeName>
</protein>
<gene>
    <name evidence="10" type="ORF">P4O66_004850</name>
</gene>
<keyword evidence="5" id="KW-0732">Signal</keyword>
<dbReference type="GO" id="GO:0006954">
    <property type="term" value="P:inflammatory response"/>
    <property type="evidence" value="ECO:0007669"/>
    <property type="project" value="UniProtKB-KW"/>
</dbReference>
<evidence type="ECO:0000313" key="11">
    <source>
        <dbReference type="Proteomes" id="UP001239994"/>
    </source>
</evidence>
<dbReference type="EMBL" id="JAROKS010000001">
    <property type="protein sequence ID" value="KAK1807011.1"/>
    <property type="molecule type" value="Genomic_DNA"/>
</dbReference>
<dbReference type="Gene3D" id="3.10.450.10">
    <property type="match status" value="1"/>
</dbReference>
<dbReference type="SUPFAM" id="SSF54403">
    <property type="entry name" value="Cystatin/monellin"/>
    <property type="match status" value="1"/>
</dbReference>
<sequence>MFFTHRSSVCEKMAEWLHVVVFIAAVFLSSSEGLNDFDKLSDSYKKGVELAIEQVNSHAGVQQHFLFFKSLKQSSIEAGFEVSYFYHHFYLKATKCSRGTENANSKKCAFRNDRPLIDCAMCYKTYREKIEEEPKPFVHCVHRPALTEAGFGVMYVYHHFLARATKCLRGTVDADYMKCAFRNDRPLIDCGICYKTFGGQIEEEPKPFIDCVYKPKLTQGIKTSRVQHCNKMSYSNGSASILLVRGSQ</sequence>
<name>A0AAD8ZYK5_9TELE</name>
<dbReference type="GO" id="GO:0050994">
    <property type="term" value="P:regulation of lipid catabolic process"/>
    <property type="evidence" value="ECO:0007669"/>
    <property type="project" value="InterPro"/>
</dbReference>
<dbReference type="GO" id="GO:0006935">
    <property type="term" value="P:chemotaxis"/>
    <property type="evidence" value="ECO:0007669"/>
    <property type="project" value="UniProtKB-KW"/>
</dbReference>
<dbReference type="Proteomes" id="UP001239994">
    <property type="component" value="Unassembled WGS sequence"/>
</dbReference>
<dbReference type="InterPro" id="IPR029562">
    <property type="entry name" value="Chemerin"/>
</dbReference>
<evidence type="ECO:0000256" key="9">
    <source>
        <dbReference type="ARBA" id="ARBA00032785"/>
    </source>
</evidence>
<keyword evidence="7" id="KW-1015">Disulfide bond</keyword>
<evidence type="ECO:0000256" key="4">
    <source>
        <dbReference type="ARBA" id="ARBA00022525"/>
    </source>
</evidence>
<evidence type="ECO:0000256" key="6">
    <source>
        <dbReference type="ARBA" id="ARBA00022782"/>
    </source>
</evidence>
<dbReference type="GO" id="GO:0005576">
    <property type="term" value="C:extracellular region"/>
    <property type="evidence" value="ECO:0007669"/>
    <property type="project" value="UniProtKB-SubCell"/>
</dbReference>
<dbReference type="GO" id="GO:0030154">
    <property type="term" value="P:cell differentiation"/>
    <property type="evidence" value="ECO:0007669"/>
    <property type="project" value="UniProtKB-KW"/>
</dbReference>
<evidence type="ECO:0000256" key="1">
    <source>
        <dbReference type="ARBA" id="ARBA00004613"/>
    </source>
</evidence>
<keyword evidence="8" id="KW-0395">Inflammatory response</keyword>
<keyword evidence="3" id="KW-0145">Chemotaxis</keyword>
<keyword evidence="4" id="KW-0964">Secreted</keyword>
<comment type="subcellular location">
    <subcellularLocation>
        <location evidence="1">Secreted</location>
    </subcellularLocation>
</comment>
<evidence type="ECO:0000256" key="3">
    <source>
        <dbReference type="ARBA" id="ARBA00022500"/>
    </source>
</evidence>
<dbReference type="AlphaFoldDB" id="A0AAD8ZYK5"/>
<evidence type="ECO:0000256" key="5">
    <source>
        <dbReference type="ARBA" id="ARBA00022729"/>
    </source>
</evidence>
<evidence type="ECO:0000256" key="2">
    <source>
        <dbReference type="ARBA" id="ARBA00018808"/>
    </source>
</evidence>